<proteinExistence type="predicted"/>
<dbReference type="EMBL" id="KZ826351">
    <property type="protein sequence ID" value="PYI06253.1"/>
    <property type="molecule type" value="Genomic_DNA"/>
</dbReference>
<organism evidence="7 8">
    <name type="scientific">Aspergillus sclerotiicarbonarius (strain CBS 121057 / IBT 28362)</name>
    <dbReference type="NCBI Taxonomy" id="1448318"/>
    <lineage>
        <taxon>Eukaryota</taxon>
        <taxon>Fungi</taxon>
        <taxon>Dikarya</taxon>
        <taxon>Ascomycota</taxon>
        <taxon>Pezizomycotina</taxon>
        <taxon>Eurotiomycetes</taxon>
        <taxon>Eurotiomycetidae</taxon>
        <taxon>Eurotiales</taxon>
        <taxon>Aspergillaceae</taxon>
        <taxon>Aspergillus</taxon>
        <taxon>Aspergillus subgen. Circumdati</taxon>
    </lineage>
</organism>
<feature type="region of interest" description="Disordered" evidence="5">
    <location>
        <begin position="1"/>
        <end position="33"/>
    </location>
</feature>
<dbReference type="GO" id="GO:0022857">
    <property type="term" value="F:transmembrane transporter activity"/>
    <property type="evidence" value="ECO:0007669"/>
    <property type="project" value="InterPro"/>
</dbReference>
<evidence type="ECO:0000256" key="4">
    <source>
        <dbReference type="ARBA" id="ARBA00023136"/>
    </source>
</evidence>
<dbReference type="PANTHER" id="PTHR23507">
    <property type="entry name" value="ZGC:174356"/>
    <property type="match status" value="1"/>
</dbReference>
<dbReference type="Pfam" id="PF07690">
    <property type="entry name" value="MFS_1"/>
    <property type="match status" value="1"/>
</dbReference>
<reference evidence="7 8" key="1">
    <citation type="submission" date="2018-02" db="EMBL/GenBank/DDBJ databases">
        <title>The genomes of Aspergillus section Nigri reveals drivers in fungal speciation.</title>
        <authorList>
            <consortium name="DOE Joint Genome Institute"/>
            <person name="Vesth T.C."/>
            <person name="Nybo J."/>
            <person name="Theobald S."/>
            <person name="Brandl J."/>
            <person name="Frisvad J.C."/>
            <person name="Nielsen K.F."/>
            <person name="Lyhne E.K."/>
            <person name="Kogle M.E."/>
            <person name="Kuo A."/>
            <person name="Riley R."/>
            <person name="Clum A."/>
            <person name="Nolan M."/>
            <person name="Lipzen A."/>
            <person name="Salamov A."/>
            <person name="Henrissat B."/>
            <person name="Wiebenga A."/>
            <person name="De vries R.P."/>
            <person name="Grigoriev I.V."/>
            <person name="Mortensen U.H."/>
            <person name="Andersen M.R."/>
            <person name="Baker S.E."/>
        </authorList>
    </citation>
    <scope>NUCLEOTIDE SEQUENCE [LARGE SCALE GENOMIC DNA]</scope>
    <source>
        <strain evidence="7 8">CBS 121057</strain>
    </source>
</reference>
<dbReference type="AlphaFoldDB" id="A0A319FGZ0"/>
<feature type="transmembrane region" description="Helical" evidence="6">
    <location>
        <begin position="428"/>
        <end position="451"/>
    </location>
</feature>
<dbReference type="InterPro" id="IPR011701">
    <property type="entry name" value="MFS"/>
</dbReference>
<evidence type="ECO:0000256" key="3">
    <source>
        <dbReference type="ARBA" id="ARBA00022989"/>
    </source>
</evidence>
<dbReference type="Proteomes" id="UP000248423">
    <property type="component" value="Unassembled WGS sequence"/>
</dbReference>
<evidence type="ECO:0000313" key="8">
    <source>
        <dbReference type="Proteomes" id="UP000248423"/>
    </source>
</evidence>
<dbReference type="SUPFAM" id="SSF103473">
    <property type="entry name" value="MFS general substrate transporter"/>
    <property type="match status" value="1"/>
</dbReference>
<feature type="transmembrane region" description="Helical" evidence="6">
    <location>
        <begin position="103"/>
        <end position="120"/>
    </location>
</feature>
<evidence type="ECO:0000256" key="6">
    <source>
        <dbReference type="SAM" id="Phobius"/>
    </source>
</evidence>
<evidence type="ECO:0000256" key="5">
    <source>
        <dbReference type="SAM" id="MobiDB-lite"/>
    </source>
</evidence>
<keyword evidence="3 6" id="KW-1133">Transmembrane helix</keyword>
<feature type="transmembrane region" description="Helical" evidence="6">
    <location>
        <begin position="183"/>
        <end position="205"/>
    </location>
</feature>
<feature type="compositionally biased region" description="Polar residues" evidence="5">
    <location>
        <begin position="10"/>
        <end position="22"/>
    </location>
</feature>
<dbReference type="GO" id="GO:0016020">
    <property type="term" value="C:membrane"/>
    <property type="evidence" value="ECO:0007669"/>
    <property type="project" value="UniProtKB-SubCell"/>
</dbReference>
<accession>A0A319FGZ0</accession>
<evidence type="ECO:0000256" key="1">
    <source>
        <dbReference type="ARBA" id="ARBA00004141"/>
    </source>
</evidence>
<keyword evidence="2 6" id="KW-0812">Transmembrane</keyword>
<dbReference type="Gene3D" id="1.20.1250.20">
    <property type="entry name" value="MFS general substrate transporter like domains"/>
    <property type="match status" value="2"/>
</dbReference>
<name>A0A319FGZ0_ASPSB</name>
<dbReference type="InterPro" id="IPR036259">
    <property type="entry name" value="MFS_trans_sf"/>
</dbReference>
<keyword evidence="4 6" id="KW-0472">Membrane</keyword>
<feature type="transmembrane region" description="Helical" evidence="6">
    <location>
        <begin position="36"/>
        <end position="55"/>
    </location>
</feature>
<evidence type="ECO:0000256" key="2">
    <source>
        <dbReference type="ARBA" id="ARBA00022692"/>
    </source>
</evidence>
<sequence>MEAVPESQDHQATAETPLLQRTSRCDDEEPTTTPHPHLTCVVAIIIICIFLLELGDYMMRAPSMRVLEDITCRKFYGSTTPFEHECKVAPVQAEIAMIKGWDNALSCIPAIFLAILYGYVGDRYGRKIMLVLAVFVYFNDTFDVRWIWAGNLFLLIGGGSAVSQNSIYAIVADVAPESKKGPIFFQVSAAALISTVVGIPSSWLLMKIDPFNALLAASGFIALGNMLVLFLPETLQQAKKNDAALNHLVQDSHTDEDISPTRAKSSKIDLRVLIVKLVHDSRFILANLGLCALIFTFILSSLSNNSVSILFQLASLRFHWSLADVRASVSAPPSKDLLVARGSLVFHILGALAIAFPAGPSFLIFGTFIFACGDGHVSASRSLLTSFVHPDQVSRLYAVLAIMTTIGSMIMAPLLSKAFSLGLDLGGNWSGIVFLTVAALYLVLGLPLWIIRLPSQDEGIHG</sequence>
<comment type="subcellular location">
    <subcellularLocation>
        <location evidence="1">Membrane</location>
        <topology evidence="1">Multi-pass membrane protein</topology>
    </subcellularLocation>
</comment>
<feature type="transmembrane region" description="Helical" evidence="6">
    <location>
        <begin position="146"/>
        <end position="171"/>
    </location>
</feature>
<evidence type="ECO:0000313" key="7">
    <source>
        <dbReference type="EMBL" id="PYI06253.1"/>
    </source>
</evidence>
<dbReference type="VEuPathDB" id="FungiDB:BO78DRAFT_418901"/>
<protein>
    <submittedName>
        <fullName evidence="7">MFS general substrate transporter</fullName>
    </submittedName>
</protein>
<feature type="transmembrane region" description="Helical" evidence="6">
    <location>
        <begin position="396"/>
        <end position="416"/>
    </location>
</feature>
<dbReference type="OrthoDB" id="194139at2759"/>
<feature type="transmembrane region" description="Helical" evidence="6">
    <location>
        <begin position="211"/>
        <end position="231"/>
    </location>
</feature>
<gene>
    <name evidence="7" type="ORF">BO78DRAFT_418901</name>
</gene>
<keyword evidence="8" id="KW-1185">Reference proteome</keyword>
<dbReference type="PANTHER" id="PTHR23507:SF1">
    <property type="entry name" value="FI18259P1-RELATED"/>
    <property type="match status" value="1"/>
</dbReference>
<feature type="transmembrane region" description="Helical" evidence="6">
    <location>
        <begin position="283"/>
        <end position="303"/>
    </location>
</feature>